<dbReference type="PANTHER" id="PTHR36159">
    <property type="entry name" value="PROTEIN CBG23766"/>
    <property type="match status" value="1"/>
</dbReference>
<proteinExistence type="predicted"/>
<reference evidence="2 3" key="1">
    <citation type="submission" date="2015-09" db="EMBL/GenBank/DDBJ databases">
        <title>Trachymyrmex cornetzi WGS genome.</title>
        <authorList>
            <person name="Nygaard S."/>
            <person name="Hu H."/>
            <person name="Boomsma J."/>
            <person name="Zhang G."/>
        </authorList>
    </citation>
    <scope>NUCLEOTIDE SEQUENCE [LARGE SCALE GENOMIC DNA]</scope>
    <source>
        <strain evidence="2">Tcor2-1</strain>
        <tissue evidence="2">Whole body</tissue>
    </source>
</reference>
<name>A0A151IRA1_9HYME</name>
<sequence length="275" mass="32626">MFLIVSDNCDVYSLTAKQLEYIPKIILLREFKYYIDQLWDRLPDHIKADSEIQTTKEKNENTPTLGNNCVSFMFDEIRYELNGTKIERSRNIGMTDVYFNFCVPPSMLLGFCENYRRVIINARHELILIVISVLQTDRKNNMKAHKIFFDNCKLTNVKLYLYSEFYSYDDLNLDFDKRRVVILYDMFAHFPMSYYQIPHERSETLYHVNGFLNGVTLTIIDRSRQNESIKSGIMDVRLEFEFKENIPANTTAYCPIIRDCVIKYSRILNVVRKIT</sequence>
<dbReference type="STRING" id="471704.A0A151IRA1"/>
<dbReference type="PANTHER" id="PTHR36159:SF1">
    <property type="entry name" value="RETROVIRUS-RELATED POL POLYPROTEIN FROM TRANSPOSON 412-LIKE PROTEIN"/>
    <property type="match status" value="1"/>
</dbReference>
<feature type="domain" description="Double jelly roll-like" evidence="1">
    <location>
        <begin position="130"/>
        <end position="262"/>
    </location>
</feature>
<dbReference type="Proteomes" id="UP000078492">
    <property type="component" value="Unassembled WGS sequence"/>
</dbReference>
<evidence type="ECO:0000313" key="2">
    <source>
        <dbReference type="EMBL" id="KYN09203.1"/>
    </source>
</evidence>
<evidence type="ECO:0000313" key="3">
    <source>
        <dbReference type="Proteomes" id="UP000078492"/>
    </source>
</evidence>
<organism evidence="2 3">
    <name type="scientific">Trachymyrmex cornetzi</name>
    <dbReference type="NCBI Taxonomy" id="471704"/>
    <lineage>
        <taxon>Eukaryota</taxon>
        <taxon>Metazoa</taxon>
        <taxon>Ecdysozoa</taxon>
        <taxon>Arthropoda</taxon>
        <taxon>Hexapoda</taxon>
        <taxon>Insecta</taxon>
        <taxon>Pterygota</taxon>
        <taxon>Neoptera</taxon>
        <taxon>Endopterygota</taxon>
        <taxon>Hymenoptera</taxon>
        <taxon>Apocrita</taxon>
        <taxon>Aculeata</taxon>
        <taxon>Formicoidea</taxon>
        <taxon>Formicidae</taxon>
        <taxon>Myrmicinae</taxon>
        <taxon>Trachymyrmex</taxon>
    </lineage>
</organism>
<dbReference type="EMBL" id="KQ981137">
    <property type="protein sequence ID" value="KYN09203.1"/>
    <property type="molecule type" value="Genomic_DNA"/>
</dbReference>
<protein>
    <recommendedName>
        <fullName evidence="1">Double jelly roll-like domain-containing protein</fullName>
    </recommendedName>
</protein>
<evidence type="ECO:0000259" key="1">
    <source>
        <dbReference type="Pfam" id="PF21738"/>
    </source>
</evidence>
<keyword evidence="3" id="KW-1185">Reference proteome</keyword>
<dbReference type="Pfam" id="PF21738">
    <property type="entry name" value="DJR-like_dom"/>
    <property type="match status" value="2"/>
</dbReference>
<accession>A0A151IRA1</accession>
<dbReference type="InterPro" id="IPR049512">
    <property type="entry name" value="DJR-like_dom"/>
</dbReference>
<gene>
    <name evidence="2" type="ORF">ALC57_18696</name>
</gene>
<feature type="domain" description="Double jelly roll-like" evidence="1">
    <location>
        <begin position="96"/>
        <end position="129"/>
    </location>
</feature>
<dbReference type="AlphaFoldDB" id="A0A151IRA1"/>